<comment type="caution">
    <text evidence="1">The sequence shown here is derived from an EMBL/GenBank/DDBJ whole genome shotgun (WGS) entry which is preliminary data.</text>
</comment>
<keyword evidence="2" id="KW-1185">Reference proteome</keyword>
<protein>
    <submittedName>
        <fullName evidence="1">Uncharacterized protein</fullName>
    </submittedName>
</protein>
<organism evidence="1 2">
    <name type="scientific">Dermacentor silvarum</name>
    <name type="common">Tick</name>
    <dbReference type="NCBI Taxonomy" id="543639"/>
    <lineage>
        <taxon>Eukaryota</taxon>
        <taxon>Metazoa</taxon>
        <taxon>Ecdysozoa</taxon>
        <taxon>Arthropoda</taxon>
        <taxon>Chelicerata</taxon>
        <taxon>Arachnida</taxon>
        <taxon>Acari</taxon>
        <taxon>Parasitiformes</taxon>
        <taxon>Ixodida</taxon>
        <taxon>Ixodoidea</taxon>
        <taxon>Ixodidae</taxon>
        <taxon>Rhipicephalinae</taxon>
        <taxon>Dermacentor</taxon>
    </lineage>
</organism>
<sequence>MQTVQVQYYGNITLGTPPQVFSVIFDTGSSNFWVPSSKCLASTPACRVHRKYYSNRSSTYVENGAYFTIEYGSGTVSGELSIDTLGIGEARVKRQMFGEVTEEISREQAFFNGKFDGILGLGYPQDAVQHVTPVFDNMVAQGVAVKPVFAFYLNRNLRDASGGELLFGGVDKAHYKGDVTYLPVTKKGYWQFKMDGIKISGKTTVCKGGCQAIADSGTSLIIGPPDDIHKLNKRIRAKEVSRGTYVVNCRYLSRLPKISFSLNKRDFVLNPEDYVLKVTKEGQTTCLSGFSTMDKLTSLWILGDRFIGRYYTIFDRGNDRVGFADAR</sequence>
<reference evidence="1" key="1">
    <citation type="submission" date="2020-05" db="EMBL/GenBank/DDBJ databases">
        <title>Large-scale comparative analyses of tick genomes elucidate their genetic diversity and vector capacities.</title>
        <authorList>
            <person name="Jia N."/>
            <person name="Wang J."/>
            <person name="Shi W."/>
            <person name="Du L."/>
            <person name="Sun Y."/>
            <person name="Zhan W."/>
            <person name="Jiang J."/>
            <person name="Wang Q."/>
            <person name="Zhang B."/>
            <person name="Ji P."/>
            <person name="Sakyi L.B."/>
            <person name="Cui X."/>
            <person name="Yuan T."/>
            <person name="Jiang B."/>
            <person name="Yang W."/>
            <person name="Lam T.T.-Y."/>
            <person name="Chang Q."/>
            <person name="Ding S."/>
            <person name="Wang X."/>
            <person name="Zhu J."/>
            <person name="Ruan X."/>
            <person name="Zhao L."/>
            <person name="Wei J."/>
            <person name="Que T."/>
            <person name="Du C."/>
            <person name="Cheng J."/>
            <person name="Dai P."/>
            <person name="Han X."/>
            <person name="Huang E."/>
            <person name="Gao Y."/>
            <person name="Liu J."/>
            <person name="Shao H."/>
            <person name="Ye R."/>
            <person name="Li L."/>
            <person name="Wei W."/>
            <person name="Wang X."/>
            <person name="Wang C."/>
            <person name="Yang T."/>
            <person name="Huo Q."/>
            <person name="Li W."/>
            <person name="Guo W."/>
            <person name="Chen H."/>
            <person name="Zhou L."/>
            <person name="Ni X."/>
            <person name="Tian J."/>
            <person name="Zhou Y."/>
            <person name="Sheng Y."/>
            <person name="Liu T."/>
            <person name="Pan Y."/>
            <person name="Xia L."/>
            <person name="Li J."/>
            <person name="Zhao F."/>
            <person name="Cao W."/>
        </authorList>
    </citation>
    <scope>NUCLEOTIDE SEQUENCE</scope>
    <source>
        <strain evidence="1">Dsil-2018</strain>
    </source>
</reference>
<gene>
    <name evidence="1" type="ORF">HPB49_003382</name>
</gene>
<evidence type="ECO:0000313" key="2">
    <source>
        <dbReference type="Proteomes" id="UP000821865"/>
    </source>
</evidence>
<proteinExistence type="predicted"/>
<accession>A0ACB8D2N3</accession>
<dbReference type="EMBL" id="CM023472">
    <property type="protein sequence ID" value="KAH7958621.1"/>
    <property type="molecule type" value="Genomic_DNA"/>
</dbReference>
<evidence type="ECO:0000313" key="1">
    <source>
        <dbReference type="EMBL" id="KAH7958621.1"/>
    </source>
</evidence>
<dbReference type="Proteomes" id="UP000821865">
    <property type="component" value="Chromosome 3"/>
</dbReference>
<name>A0ACB8D2N3_DERSI</name>